<dbReference type="Pfam" id="PF08327">
    <property type="entry name" value="AHSA1"/>
    <property type="match status" value="1"/>
</dbReference>
<evidence type="ECO:0000256" key="1">
    <source>
        <dbReference type="ARBA" id="ARBA00006817"/>
    </source>
</evidence>
<dbReference type="InterPro" id="IPR013538">
    <property type="entry name" value="ASHA1/2-like_C"/>
</dbReference>
<proteinExistence type="inferred from homology"/>
<accession>A0A841TSS0</accession>
<reference evidence="3 4" key="1">
    <citation type="submission" date="2020-08" db="EMBL/GenBank/DDBJ databases">
        <title>Cohnella phylogeny.</title>
        <authorList>
            <person name="Dunlap C."/>
        </authorList>
    </citation>
    <scope>NUCLEOTIDE SEQUENCE [LARGE SCALE GENOMIC DNA]</scope>
    <source>
        <strain evidence="3 4">DSM 25239</strain>
    </source>
</reference>
<dbReference type="Proteomes" id="UP000553776">
    <property type="component" value="Unassembled WGS sequence"/>
</dbReference>
<dbReference type="SUPFAM" id="SSF55961">
    <property type="entry name" value="Bet v1-like"/>
    <property type="match status" value="1"/>
</dbReference>
<comment type="similarity">
    <text evidence="1">Belongs to the AHA1 family.</text>
</comment>
<dbReference type="RefSeq" id="WP_185133911.1">
    <property type="nucleotide sequence ID" value="NZ_JACJVR010000002.1"/>
</dbReference>
<dbReference type="Gene3D" id="3.30.530.20">
    <property type="match status" value="1"/>
</dbReference>
<dbReference type="CDD" id="cd08894">
    <property type="entry name" value="SRPBCC_CalC_Aha1-like_1"/>
    <property type="match status" value="1"/>
</dbReference>
<comment type="caution">
    <text evidence="3">The sequence shown here is derived from an EMBL/GenBank/DDBJ whole genome shotgun (WGS) entry which is preliminary data.</text>
</comment>
<dbReference type="AlphaFoldDB" id="A0A841TSS0"/>
<feature type="domain" description="Activator of Hsp90 ATPase homologue 1/2-like C-terminal" evidence="2">
    <location>
        <begin position="17"/>
        <end position="143"/>
    </location>
</feature>
<name>A0A841TSS0_9BACL</name>
<evidence type="ECO:0000259" key="2">
    <source>
        <dbReference type="Pfam" id="PF08327"/>
    </source>
</evidence>
<evidence type="ECO:0000313" key="4">
    <source>
        <dbReference type="Proteomes" id="UP000553776"/>
    </source>
</evidence>
<evidence type="ECO:0000313" key="3">
    <source>
        <dbReference type="EMBL" id="MBB6689882.1"/>
    </source>
</evidence>
<gene>
    <name evidence="3" type="ORF">H7B90_00560</name>
</gene>
<sequence length="148" mass="17249">MNTTVGEKDVSTAVLLNASREQVFEAWIDPDQLAQWWGPRGFRNTFEVFEPKPDGDWKFVMHGPDGTDYDNHNVFREVRPNERIVIEHLHFPPFKLTGSFEDEGGRTRLTFHQEFATKEVFDQVKSYCIEGNQQNLERLQDLLAKLHA</sequence>
<protein>
    <submittedName>
        <fullName evidence="3">SRPBCC domain-containing protein</fullName>
    </submittedName>
</protein>
<dbReference type="EMBL" id="JACJVR010000002">
    <property type="protein sequence ID" value="MBB6689882.1"/>
    <property type="molecule type" value="Genomic_DNA"/>
</dbReference>
<keyword evidence="4" id="KW-1185">Reference proteome</keyword>
<dbReference type="InterPro" id="IPR023393">
    <property type="entry name" value="START-like_dom_sf"/>
</dbReference>
<organism evidence="3 4">
    <name type="scientific">Cohnella xylanilytica</name>
    <dbReference type="NCBI Taxonomy" id="557555"/>
    <lineage>
        <taxon>Bacteria</taxon>
        <taxon>Bacillati</taxon>
        <taxon>Bacillota</taxon>
        <taxon>Bacilli</taxon>
        <taxon>Bacillales</taxon>
        <taxon>Paenibacillaceae</taxon>
        <taxon>Cohnella</taxon>
    </lineage>
</organism>